<protein>
    <recommendedName>
        <fullName evidence="9">GDNF/GAS1 domain-containing protein</fullName>
    </recommendedName>
</protein>
<evidence type="ECO:0000256" key="7">
    <source>
        <dbReference type="ARBA" id="ARBA00023180"/>
    </source>
</evidence>
<comment type="subcellular location">
    <subcellularLocation>
        <location evidence="1">Cell membrane</location>
    </subcellularLocation>
</comment>
<dbReference type="InterPro" id="IPR003438">
    <property type="entry name" value="GDNF_rcpt"/>
</dbReference>
<dbReference type="Proteomes" id="UP000242638">
    <property type="component" value="Unassembled WGS sequence"/>
</dbReference>
<reference evidence="10" key="2">
    <citation type="submission" date="2025-08" db="UniProtKB">
        <authorList>
            <consortium name="Ensembl"/>
        </authorList>
    </citation>
    <scope>IDENTIFICATION</scope>
    <source>
        <strain evidence="10">Guanapo</strain>
    </source>
</reference>
<dbReference type="GeneTree" id="ENSGT00730000111274"/>
<keyword evidence="3" id="KW-1003">Cell membrane</keyword>
<dbReference type="STRING" id="8081.ENSPREP00000032783"/>
<evidence type="ECO:0000256" key="8">
    <source>
        <dbReference type="SAM" id="Phobius"/>
    </source>
</evidence>
<evidence type="ECO:0000256" key="6">
    <source>
        <dbReference type="ARBA" id="ARBA00023170"/>
    </source>
</evidence>
<evidence type="ECO:0000313" key="11">
    <source>
        <dbReference type="Proteomes" id="UP000242638"/>
    </source>
</evidence>
<feature type="transmembrane region" description="Helical" evidence="8">
    <location>
        <begin position="263"/>
        <end position="284"/>
    </location>
</feature>
<feature type="domain" description="GDNF/GAS1" evidence="9">
    <location>
        <begin position="159"/>
        <end position="249"/>
    </location>
</feature>
<evidence type="ECO:0000256" key="1">
    <source>
        <dbReference type="ARBA" id="ARBA00004236"/>
    </source>
</evidence>
<dbReference type="InterPro" id="IPR016017">
    <property type="entry name" value="GDNF/GAS1"/>
</dbReference>
<dbReference type="PANTHER" id="PTHR10269">
    <property type="entry name" value="GDNF RECEPTOR ALPHA"/>
    <property type="match status" value="1"/>
</dbReference>
<keyword evidence="8" id="KW-1133">Transmembrane helix</keyword>
<dbReference type="AlphaFoldDB" id="A0A3P9QGI7"/>
<dbReference type="OMA" id="EIASCHQ"/>
<keyword evidence="5 8" id="KW-0472">Membrane</keyword>
<feature type="domain" description="GDNF/GAS1" evidence="9">
    <location>
        <begin position="75"/>
        <end position="152"/>
    </location>
</feature>
<evidence type="ECO:0000256" key="5">
    <source>
        <dbReference type="ARBA" id="ARBA00023136"/>
    </source>
</evidence>
<dbReference type="SMART" id="SM00907">
    <property type="entry name" value="GDNF"/>
    <property type="match status" value="2"/>
</dbReference>
<evidence type="ECO:0000256" key="2">
    <source>
        <dbReference type="ARBA" id="ARBA00005961"/>
    </source>
</evidence>
<evidence type="ECO:0000256" key="4">
    <source>
        <dbReference type="ARBA" id="ARBA00022729"/>
    </source>
</evidence>
<organism evidence="10 11">
    <name type="scientific">Poecilia reticulata</name>
    <name type="common">Guppy</name>
    <name type="synonym">Acanthophacelus reticulatus</name>
    <dbReference type="NCBI Taxonomy" id="8081"/>
    <lineage>
        <taxon>Eukaryota</taxon>
        <taxon>Metazoa</taxon>
        <taxon>Chordata</taxon>
        <taxon>Craniata</taxon>
        <taxon>Vertebrata</taxon>
        <taxon>Euteleostomi</taxon>
        <taxon>Actinopterygii</taxon>
        <taxon>Neopterygii</taxon>
        <taxon>Teleostei</taxon>
        <taxon>Neoteleostei</taxon>
        <taxon>Acanthomorphata</taxon>
        <taxon>Ovalentaria</taxon>
        <taxon>Atherinomorphae</taxon>
        <taxon>Cyprinodontiformes</taxon>
        <taxon>Poeciliidae</taxon>
        <taxon>Poeciliinae</taxon>
        <taxon>Poecilia</taxon>
    </lineage>
</organism>
<reference evidence="10" key="3">
    <citation type="submission" date="2025-09" db="UniProtKB">
        <authorList>
            <consortium name="Ensembl"/>
        </authorList>
    </citation>
    <scope>IDENTIFICATION</scope>
    <source>
        <strain evidence="10">Guanapo</strain>
    </source>
</reference>
<comment type="similarity">
    <text evidence="2">Belongs to the GDNFR family.</text>
</comment>
<dbReference type="SUPFAM" id="SSF110035">
    <property type="entry name" value="GDNF receptor-like"/>
    <property type="match status" value="2"/>
</dbReference>
<dbReference type="Pfam" id="PF02351">
    <property type="entry name" value="GDNF"/>
    <property type="match status" value="2"/>
</dbReference>
<dbReference type="GO" id="GO:0007399">
    <property type="term" value="P:nervous system development"/>
    <property type="evidence" value="ECO:0007669"/>
    <property type="project" value="TreeGrafter"/>
</dbReference>
<dbReference type="GO" id="GO:0007169">
    <property type="term" value="P:cell surface receptor protein tyrosine kinase signaling pathway"/>
    <property type="evidence" value="ECO:0007669"/>
    <property type="project" value="UniProtKB-ARBA"/>
</dbReference>
<evidence type="ECO:0000313" key="10">
    <source>
        <dbReference type="Ensembl" id="ENSPREP00000032783.1"/>
    </source>
</evidence>
<dbReference type="InterPro" id="IPR037193">
    <property type="entry name" value="GDNF_alpha"/>
</dbReference>
<keyword evidence="7" id="KW-0325">Glycoprotein</keyword>
<reference evidence="11" key="1">
    <citation type="submission" date="2013-11" db="EMBL/GenBank/DDBJ databases">
        <title>The genomic landscape of the Guanapo guppy.</title>
        <authorList>
            <person name="Kuenstner A."/>
            <person name="Dreyer C."/>
        </authorList>
    </citation>
    <scope>NUCLEOTIDE SEQUENCE</scope>
    <source>
        <strain evidence="11">Guanapo</strain>
    </source>
</reference>
<evidence type="ECO:0000259" key="9">
    <source>
        <dbReference type="SMART" id="SM00907"/>
    </source>
</evidence>
<name>A0A3P9QGI7_POERE</name>
<keyword evidence="11" id="KW-1185">Reference proteome</keyword>
<keyword evidence="6" id="KW-0675">Receptor</keyword>
<evidence type="ECO:0000256" key="3">
    <source>
        <dbReference type="ARBA" id="ARBA00022475"/>
    </source>
</evidence>
<proteinExistence type="inferred from homology"/>
<accession>A0A3P9QGI7</accession>
<dbReference type="Ensembl" id="ENSPRET00000033155.1">
    <property type="protein sequence ID" value="ENSPREP00000032783.1"/>
    <property type="gene ID" value="ENSPREG00000022226.1"/>
</dbReference>
<keyword evidence="8" id="KW-0812">Transmembrane</keyword>
<dbReference type="GO" id="GO:0009897">
    <property type="term" value="C:external side of plasma membrane"/>
    <property type="evidence" value="ECO:0007669"/>
    <property type="project" value="TreeGrafter"/>
</dbReference>
<dbReference type="GO" id="GO:0043235">
    <property type="term" value="C:receptor complex"/>
    <property type="evidence" value="ECO:0007669"/>
    <property type="project" value="TreeGrafter"/>
</dbReference>
<dbReference type="GO" id="GO:0038023">
    <property type="term" value="F:signaling receptor activity"/>
    <property type="evidence" value="ECO:0007669"/>
    <property type="project" value="InterPro"/>
</dbReference>
<dbReference type="PANTHER" id="PTHR10269:SF1">
    <property type="entry name" value="GDNF FAMILY RECEPTOR ALPHA-LIKE"/>
    <property type="match status" value="1"/>
</dbReference>
<keyword evidence="4" id="KW-0732">Signal</keyword>
<sequence>MKNPVYLPCSSVCDIQDDRCQIKGSENCNLTIRAALDHFPSLQGSHIYENIFICSSLTFPAIDVLLAVREGSGSCVDRIGLCVSESVCNRHLTPVLQACMADQCDGERCRREIQQFYGGMPQQSAEMLVMCECDDSDQSCLLMKSGLQSGACGVETRICQERVTQCVQDSNCRHLLKTFQEKCWNHEEILCSERNLQENDCFTLKDPSLMLGANSECRKAFLATLGTVLHHPCTCKGVHSKRNIINTEQDILCVTDPPGYSCFYRTILLSTTGIIFLAIFFFIIQTCQCDMSPKLKTNQSLLQFKKNLFRYRN</sequence>